<protein>
    <recommendedName>
        <fullName evidence="2">Aspartyl/glutamyl-tRNA(Asn/Gln) amidotransferase subunit C</fullName>
        <shortName evidence="2">Asp/Glu-ADT subunit C</shortName>
        <ecNumber evidence="2">6.3.5.-</ecNumber>
    </recommendedName>
</protein>
<keyword evidence="1 2" id="KW-0648">Protein biosynthesis</keyword>
<proteinExistence type="inferred from homology"/>
<dbReference type="GO" id="GO:0005524">
    <property type="term" value="F:ATP binding"/>
    <property type="evidence" value="ECO:0007669"/>
    <property type="project" value="UniProtKB-KW"/>
</dbReference>
<comment type="caution">
    <text evidence="3">The sequence shown here is derived from an EMBL/GenBank/DDBJ whole genome shotgun (WGS) entry which is preliminary data.</text>
</comment>
<dbReference type="GO" id="GO:0006412">
    <property type="term" value="P:translation"/>
    <property type="evidence" value="ECO:0007669"/>
    <property type="project" value="UniProtKB-UniRule"/>
</dbReference>
<comment type="similarity">
    <text evidence="2">Belongs to the GatC family.</text>
</comment>
<comment type="subunit">
    <text evidence="2">Heterotrimer of A, B and C subunits.</text>
</comment>
<dbReference type="InterPro" id="IPR036113">
    <property type="entry name" value="Asp/Glu-ADT_sf_sub_c"/>
</dbReference>
<reference evidence="3" key="1">
    <citation type="submission" date="2016-10" db="EMBL/GenBank/DDBJ databases">
        <title>CRISPR-Cas defence system in Roseofilum reptotaenium: evidence of a bacteriophage-cyanobacterium arms race in the coral black band disease.</title>
        <authorList>
            <person name="Buerger P."/>
            <person name="Wood-Charlson E.M."/>
            <person name="Weynberg K.D."/>
            <person name="Willis B."/>
            <person name="Van Oppen M.J."/>
        </authorList>
    </citation>
    <scope>NUCLEOTIDE SEQUENCE [LARGE SCALE GENOMIC DNA]</scope>
    <source>
        <strain evidence="3">AO1-A</strain>
    </source>
</reference>
<dbReference type="GO" id="GO:0006450">
    <property type="term" value="P:regulation of translational fidelity"/>
    <property type="evidence" value="ECO:0007669"/>
    <property type="project" value="InterPro"/>
</dbReference>
<dbReference type="PANTHER" id="PTHR15004">
    <property type="entry name" value="GLUTAMYL-TRNA(GLN) AMIDOTRANSFERASE SUBUNIT C, MITOCHONDRIAL"/>
    <property type="match status" value="1"/>
</dbReference>
<dbReference type="Proteomes" id="UP000183940">
    <property type="component" value="Unassembled WGS sequence"/>
</dbReference>
<dbReference type="Gene3D" id="1.10.20.60">
    <property type="entry name" value="Glu-tRNAGln amidotransferase C subunit, N-terminal domain"/>
    <property type="match status" value="1"/>
</dbReference>
<evidence type="ECO:0000313" key="4">
    <source>
        <dbReference type="Proteomes" id="UP000183940"/>
    </source>
</evidence>
<accession>A0A1L9QT45</accession>
<dbReference type="GO" id="GO:0050567">
    <property type="term" value="F:glutaminyl-tRNA synthase (glutamine-hydrolyzing) activity"/>
    <property type="evidence" value="ECO:0007669"/>
    <property type="project" value="UniProtKB-UniRule"/>
</dbReference>
<dbReference type="STRING" id="1925591.BI308_08980"/>
<comment type="function">
    <text evidence="2">Allows the formation of correctly charged Asn-tRNA(Asn) or Gln-tRNA(Gln) through the transamidation of misacylated Asp-tRNA(Asn) or Glu-tRNA(Gln) in organisms which lack either or both of asparaginyl-tRNA or glutaminyl-tRNA synthetases. The reaction takes place in the presence of glutamine and ATP through an activated phospho-Asp-tRNA(Asn) or phospho-Glu-tRNA(Gln).</text>
</comment>
<dbReference type="HAMAP" id="MF_00122">
    <property type="entry name" value="GatC"/>
    <property type="match status" value="1"/>
</dbReference>
<comment type="catalytic activity">
    <reaction evidence="2">
        <text>L-aspartyl-tRNA(Asn) + L-glutamine + ATP + H2O = L-asparaginyl-tRNA(Asn) + L-glutamate + ADP + phosphate + 2 H(+)</text>
        <dbReference type="Rhea" id="RHEA:14513"/>
        <dbReference type="Rhea" id="RHEA-COMP:9674"/>
        <dbReference type="Rhea" id="RHEA-COMP:9677"/>
        <dbReference type="ChEBI" id="CHEBI:15377"/>
        <dbReference type="ChEBI" id="CHEBI:15378"/>
        <dbReference type="ChEBI" id="CHEBI:29985"/>
        <dbReference type="ChEBI" id="CHEBI:30616"/>
        <dbReference type="ChEBI" id="CHEBI:43474"/>
        <dbReference type="ChEBI" id="CHEBI:58359"/>
        <dbReference type="ChEBI" id="CHEBI:78515"/>
        <dbReference type="ChEBI" id="CHEBI:78516"/>
        <dbReference type="ChEBI" id="CHEBI:456216"/>
    </reaction>
</comment>
<dbReference type="GO" id="GO:0070681">
    <property type="term" value="P:glutaminyl-tRNAGln biosynthesis via transamidation"/>
    <property type="evidence" value="ECO:0007669"/>
    <property type="project" value="TreeGrafter"/>
</dbReference>
<dbReference type="NCBIfam" id="TIGR00135">
    <property type="entry name" value="gatC"/>
    <property type="match status" value="1"/>
</dbReference>
<dbReference type="EC" id="6.3.5.-" evidence="2"/>
<keyword evidence="4" id="KW-1185">Reference proteome</keyword>
<keyword evidence="2" id="KW-0547">Nucleotide-binding</keyword>
<dbReference type="GO" id="GO:0016740">
    <property type="term" value="F:transferase activity"/>
    <property type="evidence" value="ECO:0007669"/>
    <property type="project" value="UniProtKB-KW"/>
</dbReference>
<evidence type="ECO:0000256" key="1">
    <source>
        <dbReference type="ARBA" id="ARBA00022917"/>
    </source>
</evidence>
<evidence type="ECO:0000313" key="3">
    <source>
        <dbReference type="EMBL" id="OJJ25860.1"/>
    </source>
</evidence>
<dbReference type="SUPFAM" id="SSF141000">
    <property type="entry name" value="Glu-tRNAGln amidotransferase C subunit"/>
    <property type="match status" value="1"/>
</dbReference>
<dbReference type="PANTHER" id="PTHR15004:SF0">
    <property type="entry name" value="GLUTAMYL-TRNA(GLN) AMIDOTRANSFERASE SUBUNIT C, MITOCHONDRIAL"/>
    <property type="match status" value="1"/>
</dbReference>
<gene>
    <name evidence="2" type="primary">gatC</name>
    <name evidence="3" type="ORF">BI308_08980</name>
</gene>
<organism evidence="3 4">
    <name type="scientific">Roseofilum reptotaenium AO1-A</name>
    <dbReference type="NCBI Taxonomy" id="1925591"/>
    <lineage>
        <taxon>Bacteria</taxon>
        <taxon>Bacillati</taxon>
        <taxon>Cyanobacteriota</taxon>
        <taxon>Cyanophyceae</taxon>
        <taxon>Desertifilales</taxon>
        <taxon>Desertifilaceae</taxon>
        <taxon>Roseofilum</taxon>
    </lineage>
</organism>
<keyword evidence="2" id="KW-0067">ATP-binding</keyword>
<dbReference type="Pfam" id="PF02686">
    <property type="entry name" value="GatC"/>
    <property type="match status" value="1"/>
</dbReference>
<dbReference type="AlphaFoldDB" id="A0A1L9QT45"/>
<evidence type="ECO:0000256" key="2">
    <source>
        <dbReference type="HAMAP-Rule" id="MF_00122"/>
    </source>
</evidence>
<dbReference type="InterPro" id="IPR003837">
    <property type="entry name" value="GatC"/>
</dbReference>
<dbReference type="EMBL" id="MLAW01000012">
    <property type="protein sequence ID" value="OJJ25860.1"/>
    <property type="molecule type" value="Genomic_DNA"/>
</dbReference>
<sequence length="95" mass="10767">MLDQEQVHKVAHLARLALTSEEEAQFSGELSQILDYVEQLNELDTEGVPPTTRAIELSNITREDLLTPDEFREALLDNAPDRDGDFFKVPQILSE</sequence>
<comment type="catalytic activity">
    <reaction evidence="2">
        <text>L-glutamyl-tRNA(Gln) + L-glutamine + ATP + H2O = L-glutaminyl-tRNA(Gln) + L-glutamate + ADP + phosphate + H(+)</text>
        <dbReference type="Rhea" id="RHEA:17521"/>
        <dbReference type="Rhea" id="RHEA-COMP:9681"/>
        <dbReference type="Rhea" id="RHEA-COMP:9684"/>
        <dbReference type="ChEBI" id="CHEBI:15377"/>
        <dbReference type="ChEBI" id="CHEBI:15378"/>
        <dbReference type="ChEBI" id="CHEBI:29985"/>
        <dbReference type="ChEBI" id="CHEBI:30616"/>
        <dbReference type="ChEBI" id="CHEBI:43474"/>
        <dbReference type="ChEBI" id="CHEBI:58359"/>
        <dbReference type="ChEBI" id="CHEBI:78520"/>
        <dbReference type="ChEBI" id="CHEBI:78521"/>
        <dbReference type="ChEBI" id="CHEBI:456216"/>
    </reaction>
</comment>
<keyword evidence="2" id="KW-0436">Ligase</keyword>
<name>A0A1L9QT45_9CYAN</name>
<dbReference type="GO" id="GO:0050566">
    <property type="term" value="F:asparaginyl-tRNA synthase (glutamine-hydrolyzing) activity"/>
    <property type="evidence" value="ECO:0007669"/>
    <property type="project" value="RHEA"/>
</dbReference>